<dbReference type="InterPro" id="IPR001173">
    <property type="entry name" value="Glyco_trans_2-like"/>
</dbReference>
<dbReference type="CDD" id="cd06442">
    <property type="entry name" value="DPM1_like"/>
    <property type="match status" value="1"/>
</dbReference>
<evidence type="ECO:0000256" key="2">
    <source>
        <dbReference type="ARBA" id="ARBA00006739"/>
    </source>
</evidence>
<evidence type="ECO:0000259" key="10">
    <source>
        <dbReference type="Pfam" id="PF04138"/>
    </source>
</evidence>
<dbReference type="PANTHER" id="PTHR43398:SF1">
    <property type="entry name" value="DOLICHOL-PHOSPHATE MANNOSYLTRANSFERASE SUBUNIT 1"/>
    <property type="match status" value="1"/>
</dbReference>
<feature type="domain" description="Glycosyltransferase 2-like" evidence="9">
    <location>
        <begin position="2"/>
        <end position="163"/>
    </location>
</feature>
<name>A0A510V341_9CELL</name>
<dbReference type="InterPro" id="IPR007267">
    <property type="entry name" value="GtrA_DPMS_TM"/>
</dbReference>
<evidence type="ECO:0000256" key="4">
    <source>
        <dbReference type="ARBA" id="ARBA00022679"/>
    </source>
</evidence>
<keyword evidence="5 8" id="KW-0812">Transmembrane</keyword>
<dbReference type="InterPro" id="IPR039528">
    <property type="entry name" value="DPM1-like"/>
</dbReference>
<dbReference type="GO" id="GO:0035269">
    <property type="term" value="P:protein O-linked glycosylation via mannose"/>
    <property type="evidence" value="ECO:0007669"/>
    <property type="project" value="TreeGrafter"/>
</dbReference>
<dbReference type="GO" id="GO:0016020">
    <property type="term" value="C:membrane"/>
    <property type="evidence" value="ECO:0007669"/>
    <property type="project" value="UniProtKB-SubCell"/>
</dbReference>
<dbReference type="GO" id="GO:0000271">
    <property type="term" value="P:polysaccharide biosynthetic process"/>
    <property type="evidence" value="ECO:0007669"/>
    <property type="project" value="InterPro"/>
</dbReference>
<dbReference type="Pfam" id="PF04138">
    <property type="entry name" value="GtrA_DPMS_TM"/>
    <property type="match status" value="1"/>
</dbReference>
<dbReference type="InterPro" id="IPR029044">
    <property type="entry name" value="Nucleotide-diphossugar_trans"/>
</dbReference>
<keyword evidence="4" id="KW-0808">Transferase</keyword>
<proteinExistence type="inferred from homology"/>
<dbReference type="GO" id="GO:0004582">
    <property type="term" value="F:dolichyl-phosphate beta-D-mannosyltransferase activity"/>
    <property type="evidence" value="ECO:0007669"/>
    <property type="project" value="InterPro"/>
</dbReference>
<protein>
    <submittedName>
        <fullName evidence="11">Dolichol monophosphate mannose synthase</fullName>
    </submittedName>
</protein>
<dbReference type="Gene3D" id="3.90.550.10">
    <property type="entry name" value="Spore Coat Polysaccharide Biosynthesis Protein SpsA, Chain A"/>
    <property type="match status" value="1"/>
</dbReference>
<keyword evidence="7 8" id="KW-0472">Membrane</keyword>
<feature type="transmembrane region" description="Helical" evidence="8">
    <location>
        <begin position="325"/>
        <end position="344"/>
    </location>
</feature>
<dbReference type="EMBL" id="BJUB01000005">
    <property type="protein sequence ID" value="GEK21307.1"/>
    <property type="molecule type" value="Genomic_DNA"/>
</dbReference>
<comment type="subcellular location">
    <subcellularLocation>
        <location evidence="1">Membrane</location>
        <topology evidence="1">Multi-pass membrane protein</topology>
    </subcellularLocation>
</comment>
<accession>A0A510V341</accession>
<keyword evidence="6 8" id="KW-1133">Transmembrane helix</keyword>
<dbReference type="PANTHER" id="PTHR43398">
    <property type="entry name" value="DOLICHOL-PHOSPHATE MANNOSYLTRANSFERASE SUBUNIT 1"/>
    <property type="match status" value="1"/>
</dbReference>
<evidence type="ECO:0000313" key="11">
    <source>
        <dbReference type="EMBL" id="GEK21307.1"/>
    </source>
</evidence>
<dbReference type="SUPFAM" id="SSF53448">
    <property type="entry name" value="Nucleotide-diphospho-sugar transferases"/>
    <property type="match status" value="1"/>
</dbReference>
<evidence type="ECO:0000256" key="7">
    <source>
        <dbReference type="ARBA" id="ARBA00023136"/>
    </source>
</evidence>
<feature type="transmembrane region" description="Helical" evidence="8">
    <location>
        <begin position="234"/>
        <end position="252"/>
    </location>
</feature>
<comment type="similarity">
    <text evidence="2">Belongs to the glycosyltransferase 2 family.</text>
</comment>
<evidence type="ECO:0000313" key="12">
    <source>
        <dbReference type="Proteomes" id="UP000321118"/>
    </source>
</evidence>
<evidence type="ECO:0000256" key="3">
    <source>
        <dbReference type="ARBA" id="ARBA00022676"/>
    </source>
</evidence>
<evidence type="ECO:0000256" key="5">
    <source>
        <dbReference type="ARBA" id="ARBA00022692"/>
    </source>
</evidence>
<dbReference type="GO" id="GO:0006488">
    <property type="term" value="P:dolichol-linked oligosaccharide biosynthetic process"/>
    <property type="evidence" value="ECO:0007669"/>
    <property type="project" value="TreeGrafter"/>
</dbReference>
<dbReference type="GO" id="GO:0006506">
    <property type="term" value="P:GPI anchor biosynthetic process"/>
    <property type="evidence" value="ECO:0007669"/>
    <property type="project" value="TreeGrafter"/>
</dbReference>
<comment type="caution">
    <text evidence="11">The sequence shown here is derived from an EMBL/GenBank/DDBJ whole genome shotgun (WGS) entry which is preliminary data.</text>
</comment>
<dbReference type="AlphaFoldDB" id="A0A510V341"/>
<organism evidence="11 12">
    <name type="scientific">Cellulomonas xylanilytica</name>
    <dbReference type="NCBI Taxonomy" id="233583"/>
    <lineage>
        <taxon>Bacteria</taxon>
        <taxon>Bacillati</taxon>
        <taxon>Actinomycetota</taxon>
        <taxon>Actinomycetes</taxon>
        <taxon>Micrococcales</taxon>
        <taxon>Cellulomonadaceae</taxon>
        <taxon>Cellulomonas</taxon>
    </lineage>
</organism>
<sequence>MTVIVPTYNEAPNVAELVRQLGVALDGVAAEVLFVDDSSDDTPDVVRTVAATAAIPVRLIHRDNPTGGLSGAVQEGIAASTATWCLVMDGDLQHPPDLVPVLLATAVHEGVDVVVASRYLADGSSGGLANATRRAVSSVSTSLTRAMFPLRLADCSDPMTGFFVVRRAAVDLERLRPRGFKILLEILARHRLTLAEIPFVFGDRLAGESKASLAQGLSFLSQLAALRFGRMSRFAVIGGLGALVNIGIVAALTSLGAGYLLAAVCAAEFTIVMNFLLQERFVFHDLRHEGRGVWRRFGSSFAFNNAETLVRLPLLALLVQTAHVAAVPATAVTLLIAFLARFTFHARVIYRPRSSRRSSSLPAEAAPLLDERA</sequence>
<keyword evidence="12" id="KW-1185">Reference proteome</keyword>
<gene>
    <name evidence="11" type="ORF">CXY01_18270</name>
</gene>
<evidence type="ECO:0000256" key="8">
    <source>
        <dbReference type="SAM" id="Phobius"/>
    </source>
</evidence>
<dbReference type="RefSeq" id="WP_246125194.1">
    <property type="nucleotide sequence ID" value="NZ_BJUB01000005.1"/>
</dbReference>
<evidence type="ECO:0000256" key="6">
    <source>
        <dbReference type="ARBA" id="ARBA00022989"/>
    </source>
</evidence>
<keyword evidence="3" id="KW-0328">Glycosyltransferase</keyword>
<feature type="domain" description="GtrA/DPMS transmembrane" evidence="10">
    <location>
        <begin position="233"/>
        <end position="349"/>
    </location>
</feature>
<feature type="transmembrane region" description="Helical" evidence="8">
    <location>
        <begin position="258"/>
        <end position="277"/>
    </location>
</feature>
<reference evidence="11 12" key="1">
    <citation type="submission" date="2019-07" db="EMBL/GenBank/DDBJ databases">
        <title>Whole genome shotgun sequence of Cellulomonas xylanilytica NBRC 101102.</title>
        <authorList>
            <person name="Hosoyama A."/>
            <person name="Uohara A."/>
            <person name="Ohji S."/>
            <person name="Ichikawa N."/>
        </authorList>
    </citation>
    <scope>NUCLEOTIDE SEQUENCE [LARGE SCALE GENOMIC DNA]</scope>
    <source>
        <strain evidence="11 12">NBRC 101102</strain>
    </source>
</reference>
<evidence type="ECO:0000259" key="9">
    <source>
        <dbReference type="Pfam" id="PF00535"/>
    </source>
</evidence>
<evidence type="ECO:0000256" key="1">
    <source>
        <dbReference type="ARBA" id="ARBA00004141"/>
    </source>
</evidence>
<dbReference type="Proteomes" id="UP000321118">
    <property type="component" value="Unassembled WGS sequence"/>
</dbReference>
<dbReference type="Pfam" id="PF00535">
    <property type="entry name" value="Glycos_transf_2"/>
    <property type="match status" value="1"/>
</dbReference>